<dbReference type="PRINTS" id="PR00080">
    <property type="entry name" value="SDRFAMILY"/>
</dbReference>
<dbReference type="InterPro" id="IPR002347">
    <property type="entry name" value="SDR_fam"/>
</dbReference>
<keyword evidence="2" id="KW-0560">Oxidoreductase</keyword>
<keyword evidence="5" id="KW-1185">Reference proteome</keyword>
<dbReference type="GO" id="GO:0016616">
    <property type="term" value="F:oxidoreductase activity, acting on the CH-OH group of donors, NAD or NADP as acceptor"/>
    <property type="evidence" value="ECO:0007669"/>
    <property type="project" value="UniProtKB-ARBA"/>
</dbReference>
<name>A0A1H6IPY7_MYCRU</name>
<dbReference type="STRING" id="370526.SAMN04489835_0354"/>
<dbReference type="EMBL" id="LT629971">
    <property type="protein sequence ID" value="SEH48425.1"/>
    <property type="molecule type" value="Genomic_DNA"/>
</dbReference>
<accession>A0A1H6IPY7</accession>
<evidence type="ECO:0000256" key="3">
    <source>
        <dbReference type="RuleBase" id="RU000363"/>
    </source>
</evidence>
<dbReference type="PANTHER" id="PTHR43115:SF4">
    <property type="entry name" value="DEHYDROGENASE_REDUCTASE SDR FAMILY MEMBER 11"/>
    <property type="match status" value="1"/>
</dbReference>
<dbReference type="Pfam" id="PF00106">
    <property type="entry name" value="adh_short"/>
    <property type="match status" value="1"/>
</dbReference>
<dbReference type="Proteomes" id="UP000182915">
    <property type="component" value="Chromosome I"/>
</dbReference>
<organism evidence="4 5">
    <name type="scientific">Mycolicibacterium rutilum</name>
    <name type="common">Mycobacterium rutilum</name>
    <dbReference type="NCBI Taxonomy" id="370526"/>
    <lineage>
        <taxon>Bacteria</taxon>
        <taxon>Bacillati</taxon>
        <taxon>Actinomycetota</taxon>
        <taxon>Actinomycetes</taxon>
        <taxon>Mycobacteriales</taxon>
        <taxon>Mycobacteriaceae</taxon>
        <taxon>Mycolicibacterium</taxon>
    </lineage>
</organism>
<gene>
    <name evidence="4" type="ORF">SAMN04489835_0354</name>
</gene>
<dbReference type="PROSITE" id="PS00061">
    <property type="entry name" value="ADH_SHORT"/>
    <property type="match status" value="1"/>
</dbReference>
<dbReference type="InterPro" id="IPR020904">
    <property type="entry name" value="Sc_DH/Rdtase_CS"/>
</dbReference>
<dbReference type="Gene3D" id="3.40.50.720">
    <property type="entry name" value="NAD(P)-binding Rossmann-like Domain"/>
    <property type="match status" value="1"/>
</dbReference>
<evidence type="ECO:0000313" key="4">
    <source>
        <dbReference type="EMBL" id="SEH48425.1"/>
    </source>
</evidence>
<dbReference type="RefSeq" id="WP_083405696.1">
    <property type="nucleotide sequence ID" value="NZ_LT629971.1"/>
</dbReference>
<dbReference type="SUPFAM" id="SSF51735">
    <property type="entry name" value="NAD(P)-binding Rossmann-fold domains"/>
    <property type="match status" value="1"/>
</dbReference>
<reference evidence="5" key="1">
    <citation type="submission" date="2016-10" db="EMBL/GenBank/DDBJ databases">
        <authorList>
            <person name="Varghese N."/>
            <person name="Submissions S."/>
        </authorList>
    </citation>
    <scope>NUCLEOTIDE SEQUENCE [LARGE SCALE GENOMIC DNA]</scope>
    <source>
        <strain evidence="5">DSM 45405</strain>
    </source>
</reference>
<evidence type="ECO:0000256" key="1">
    <source>
        <dbReference type="ARBA" id="ARBA00006484"/>
    </source>
</evidence>
<dbReference type="PANTHER" id="PTHR43115">
    <property type="entry name" value="DEHYDROGENASE/REDUCTASE SDR FAMILY MEMBER 11"/>
    <property type="match status" value="1"/>
</dbReference>
<evidence type="ECO:0000256" key="2">
    <source>
        <dbReference type="ARBA" id="ARBA00023002"/>
    </source>
</evidence>
<dbReference type="PRINTS" id="PR00081">
    <property type="entry name" value="GDHRDH"/>
</dbReference>
<comment type="similarity">
    <text evidence="1 3">Belongs to the short-chain dehydrogenases/reductases (SDR) family.</text>
</comment>
<dbReference type="OrthoDB" id="9775296at2"/>
<protein>
    <submittedName>
        <fullName evidence="4">NADP-dependent 3-hydroxy acid dehydrogenase YdfG</fullName>
    </submittedName>
</protein>
<dbReference type="InterPro" id="IPR036291">
    <property type="entry name" value="NAD(P)-bd_dom_sf"/>
</dbReference>
<evidence type="ECO:0000313" key="5">
    <source>
        <dbReference type="Proteomes" id="UP000182915"/>
    </source>
</evidence>
<dbReference type="FunFam" id="3.40.50.720:FF:000047">
    <property type="entry name" value="NADP-dependent L-serine/L-allo-threonine dehydrogenase"/>
    <property type="match status" value="1"/>
</dbReference>
<dbReference type="AlphaFoldDB" id="A0A1H6IPY7"/>
<sequence length="237" mass="25284">MIDPKVAFVTGASSGIGRAVATRLAADGLRVVAAARRTERLTELAEHHPTIEPCTLDVADRDAVRAAVDDTVARHGRLDVFIANAGVMPLSRLDAGLVDEWDRMIDVNVRGLLHGIHAALPHFTRQGSGHFITMASIGAHSVTTTAAVYCGTKYAAWAITEGLRMESPPGIRVTTVSPGVVESELADTISDPGAKEYMAEYRRHALDPDAIGNAVAYAVHQPPGVDVNEIVVRPVQR</sequence>
<proteinExistence type="inferred from homology"/>